<dbReference type="OrthoDB" id="1600564at2759"/>
<feature type="region of interest" description="Disordered" evidence="1">
    <location>
        <begin position="687"/>
        <end position="733"/>
    </location>
</feature>
<dbReference type="EMBL" id="ALBS01000059">
    <property type="protein sequence ID" value="EJT51288.1"/>
    <property type="molecule type" value="Genomic_DNA"/>
</dbReference>
<feature type="compositionally biased region" description="Basic residues" evidence="1">
    <location>
        <begin position="702"/>
        <end position="733"/>
    </location>
</feature>
<feature type="compositionally biased region" description="Polar residues" evidence="1">
    <location>
        <begin position="262"/>
        <end position="271"/>
    </location>
</feature>
<dbReference type="AlphaFoldDB" id="J5R8P6"/>
<name>J5R8P6_TRIAS</name>
<comment type="caution">
    <text evidence="2">The sequence shown here is derived from an EMBL/GenBank/DDBJ whole genome shotgun (WGS) entry which is preliminary data.</text>
</comment>
<dbReference type="Proteomes" id="UP000002748">
    <property type="component" value="Unassembled WGS sequence"/>
</dbReference>
<dbReference type="KEGG" id="tasa:A1Q1_07469"/>
<dbReference type="VEuPathDB" id="FungiDB:A1Q1_07469"/>
<dbReference type="RefSeq" id="XP_014182473.1">
    <property type="nucleotide sequence ID" value="XM_014326998.1"/>
</dbReference>
<feature type="compositionally biased region" description="Low complexity" evidence="1">
    <location>
        <begin position="280"/>
        <end position="314"/>
    </location>
</feature>
<organism evidence="2 3">
    <name type="scientific">Trichosporon asahii var. asahii (strain ATCC 90039 / CBS 2479 / JCM 2466 / KCTC 7840 / NBRC 103889/ NCYC 2677 / UAMH 7654)</name>
    <name type="common">Yeast</name>
    <dbReference type="NCBI Taxonomy" id="1186058"/>
    <lineage>
        <taxon>Eukaryota</taxon>
        <taxon>Fungi</taxon>
        <taxon>Dikarya</taxon>
        <taxon>Basidiomycota</taxon>
        <taxon>Agaricomycotina</taxon>
        <taxon>Tremellomycetes</taxon>
        <taxon>Trichosporonales</taxon>
        <taxon>Trichosporonaceae</taxon>
        <taxon>Trichosporon</taxon>
    </lineage>
</organism>
<evidence type="ECO:0000313" key="2">
    <source>
        <dbReference type="EMBL" id="EJT51288.1"/>
    </source>
</evidence>
<dbReference type="Gene3D" id="3.40.50.1110">
    <property type="entry name" value="SGNH hydrolase"/>
    <property type="match status" value="1"/>
</dbReference>
<accession>J5R8P6</accession>
<feature type="compositionally biased region" description="Low complexity" evidence="1">
    <location>
        <begin position="239"/>
        <end position="261"/>
    </location>
</feature>
<feature type="region of interest" description="Disordered" evidence="1">
    <location>
        <begin position="239"/>
        <end position="320"/>
    </location>
</feature>
<protein>
    <submittedName>
        <fullName evidence="2">Uncharacterized protein</fullName>
    </submittedName>
</protein>
<reference evidence="2 3" key="1">
    <citation type="journal article" date="2012" name="Eukaryot. Cell">
        <title>Draft genome sequence of CBS 2479, the standard type strain of Trichosporon asahii.</title>
        <authorList>
            <person name="Yang R.Y."/>
            <person name="Li H.T."/>
            <person name="Zhu H."/>
            <person name="Zhou G.P."/>
            <person name="Wang M."/>
            <person name="Wang L."/>
        </authorList>
    </citation>
    <scope>NUCLEOTIDE SEQUENCE [LARGE SCALE GENOMIC DNA]</scope>
    <source>
        <strain evidence="3">ATCC 90039 / CBS 2479 / JCM 2466 / KCTC 7840 / NCYC 2677 / UAMH 7654</strain>
    </source>
</reference>
<sequence>MLPSRIPFPRELLTFPRTDYSYAWRNEPRFRTADVTDVLLAKAAFRSSRVFESLKHGTGRGEINARIFTFAVLDKVIQLSVEHWRSFVDVLIEIAYGLADAHLKSILPLSHDGERGAPSTPLRIPPLPMLQLLLRECMEWFWCSSDSVERNRDPYPRLNLKVLLGPLYRRPTRVADREKGLKMIGLGRFLRPRKPLVDCKFFDDDVLASDPVVDTLAKLHLADCGSVIMDTQQPAQYSQQQQALGTQALQSGQPAQSSSAQNRAGQAQKVPQPTVRPVKQTQQNQPTQQQLQKPLPSQPSQAQSQQQSQQQSKEQVLRAEQAHVNQQPFFRPHESASHQSRQAQQGSPVSVPARSSSIKRTGNTSQTTASNHTNSQGKSGNTPMMSWLTALGFLALGLAIFIKDPLHRRTTRVHYPKDHGGDKGQTPIGDSERLNAWKHVPVKELRVDESFWNKEKPFDWPHAKRLVVLACVGPTTSTSELGRDSGANVRSFMDDDALYHNLATVGSTAGDIESQIKAFQSMSAVQGSSFNSDDTLFVIGSGEEAVKPLDGSAAKAPAVTAQVNDLMKRAEQLWTAGARSFLFVGLREAGDDGRAREHWNAELGDALNKFKKAHPAANVMLFRYGDWFDAVRAHPDLVGITECKREVEPHTDSARLGYCIDTFGDETWPLDRLLSHAINGYLVKHSRAAGGKKTEASGGGKHGNKHRNHEHEKKKDHKKGDSRRKGKMGSKSS</sequence>
<evidence type="ECO:0000256" key="1">
    <source>
        <dbReference type="SAM" id="MobiDB-lite"/>
    </source>
</evidence>
<feature type="compositionally biased region" description="Polar residues" evidence="1">
    <location>
        <begin position="337"/>
        <end position="381"/>
    </location>
</feature>
<feature type="region of interest" description="Disordered" evidence="1">
    <location>
        <begin position="332"/>
        <end position="381"/>
    </location>
</feature>
<dbReference type="GeneID" id="25990981"/>
<gene>
    <name evidence="2" type="ORF">A1Q1_07469</name>
</gene>
<dbReference type="HOGENOM" id="CLU_378200_0_0_1"/>
<proteinExistence type="predicted"/>
<dbReference type="InterPro" id="IPR036514">
    <property type="entry name" value="SGNH_hydro_sf"/>
</dbReference>
<evidence type="ECO:0000313" key="3">
    <source>
        <dbReference type="Proteomes" id="UP000002748"/>
    </source>
</evidence>